<dbReference type="Gene3D" id="1.10.287.110">
    <property type="entry name" value="DnaJ domain"/>
    <property type="match status" value="1"/>
</dbReference>
<dbReference type="InterPro" id="IPR013083">
    <property type="entry name" value="Znf_RING/FYVE/PHD"/>
</dbReference>
<keyword evidence="1 5" id="KW-0479">Metal-binding</keyword>
<organism evidence="10 11">
    <name type="scientific">Funneliformis caledonium</name>
    <dbReference type="NCBI Taxonomy" id="1117310"/>
    <lineage>
        <taxon>Eukaryota</taxon>
        <taxon>Fungi</taxon>
        <taxon>Fungi incertae sedis</taxon>
        <taxon>Mucoromycota</taxon>
        <taxon>Glomeromycotina</taxon>
        <taxon>Glomeromycetes</taxon>
        <taxon>Glomerales</taxon>
        <taxon>Glomeraceae</taxon>
        <taxon>Funneliformis</taxon>
    </lineage>
</organism>
<dbReference type="SUPFAM" id="SSF46565">
    <property type="entry name" value="Chaperone J-domain"/>
    <property type="match status" value="1"/>
</dbReference>
<proteinExistence type="predicted"/>
<evidence type="ECO:0000256" key="4">
    <source>
        <dbReference type="ARBA" id="ARBA00022833"/>
    </source>
</evidence>
<dbReference type="InterPro" id="IPR009072">
    <property type="entry name" value="Histone-fold"/>
</dbReference>
<evidence type="ECO:0000256" key="5">
    <source>
        <dbReference type="PROSITE-ProRule" id="PRU00546"/>
    </source>
</evidence>
<feature type="zinc finger region" description="CR-type" evidence="5">
    <location>
        <begin position="151"/>
        <end position="235"/>
    </location>
</feature>
<dbReference type="Pfam" id="PF00684">
    <property type="entry name" value="DnaJ_CXXCXGXG"/>
    <property type="match status" value="1"/>
</dbReference>
<dbReference type="SMART" id="SM00271">
    <property type="entry name" value="DnaJ"/>
    <property type="match status" value="1"/>
</dbReference>
<sequence>MKHTNYYDVLGVETSASESEIKKVENKTHPGFYISVMPYCLCFNNSIFPCVGIPQAMKYHPDKNPDEKASEKFKEISHAYDVLSDQEKRELYDQYGEEGLSGGGGSNMSPEELFASFFSFGGMGGGGPSRQRRGEDIIKPFNVTLEDLYNGKTTKVSLQRDIVCPSCHGKGSKSGATRKCPSCEGRGVKVAMRQIGPGMIQRINTVCPSCDGEGEVIREKDRCKKCKGVKTIEEKKILDIFIEKGMQNNQKIIMQGEADQEPGVETGDVILVLKLAQHERFERQGNDLLTEVSISITEALCGFSKVLVKHLDGRGLVINHPAGEVIKPGAVKCIVGEGMPQYKRPFDKGNLYIKFTIEFPTDMWITPDKIKQLETLLPSRKVEEVSRPDVIDEVHLTEGDFSEYGNKKAKGFEKSSRISGDVLADVLKEYLMFLGKSAQEAATNAGRTKVNTTDVLVAFEDLGINLEELREWSKTEGKVLGGYAGRKPTILKDLLKSGLSSEAEDNNSPVVEAKEKDKIEKNGQSSRKTEHLGQRIQIKELTPKKLGSNEIEDNMKEVEEDMIIDIEGISEINTPLQNHSKNNHSKDDDNVSSSIDENELSALSSDQTTPIDDGKVPNTNGEITKEHIEELNHNEGLSSTKKRPSYIPDWLPPFPEIKSHEEPVKEDQKVEIKEKTKESSELTESTISIEGGTPKPIDNMITSQESIPEIQRSISKSADSYVKNRYSKQKLKRPLAYVVLDELFEKALTSESIPGELSFDASRKKRKIVEFDSLLSFEDSLFSEPEIPAMDDKDAKDLMESYGYPLRLNESPIQRHKHVEITSKGNIDGNIKAPAQINDVTLSSETKLSKTLQTKSSVSRKGKERMIPEIIDFREPDLSVVPIESSKALKKKDLKNSKVKRSNLKVSTTKVDNTEKLSEFNRPKLKLRIKSASTPPSESQPEVVDVINCICPPPNNTLDDGNFMVSCDSCQVWFHGICTGFGPHSVEVGTWYCKRCLDRGIL</sequence>
<dbReference type="FunFam" id="2.10.230.10:FF:000001">
    <property type="entry name" value="DnaJ subfamily A member 2"/>
    <property type="match status" value="1"/>
</dbReference>
<dbReference type="InterPro" id="IPR019787">
    <property type="entry name" value="Znf_PHD-finger"/>
</dbReference>
<dbReference type="InterPro" id="IPR019786">
    <property type="entry name" value="Zinc_finger_PHD-type_CS"/>
</dbReference>
<evidence type="ECO:0000313" key="10">
    <source>
        <dbReference type="EMBL" id="CAG8624414.1"/>
    </source>
</evidence>
<dbReference type="Gene3D" id="3.30.40.10">
    <property type="entry name" value="Zinc/RING finger domain, C3HC4 (zinc finger)"/>
    <property type="match status" value="1"/>
</dbReference>
<dbReference type="FunFam" id="2.60.260.20:FF:000003">
    <property type="entry name" value="DnaJ subfamily A member 2"/>
    <property type="match status" value="1"/>
</dbReference>
<dbReference type="SMART" id="SM00249">
    <property type="entry name" value="PHD"/>
    <property type="match status" value="1"/>
</dbReference>
<dbReference type="Gene3D" id="2.60.260.20">
    <property type="entry name" value="Urease metallochaperone UreE, N-terminal domain"/>
    <property type="match status" value="2"/>
</dbReference>
<feature type="domain" description="PHD-type" evidence="7">
    <location>
        <begin position="946"/>
        <end position="999"/>
    </location>
</feature>
<keyword evidence="11" id="KW-1185">Reference proteome</keyword>
<dbReference type="InterPro" id="IPR001305">
    <property type="entry name" value="HSP_DnaJ_Cys-rich_dom"/>
</dbReference>
<gene>
    <name evidence="10" type="ORF">FCALED_LOCUS9727</name>
</gene>
<comment type="caution">
    <text evidence="10">The sequence shown here is derived from an EMBL/GenBank/DDBJ whole genome shotgun (WGS) entry which is preliminary data.</text>
</comment>
<feature type="compositionally biased region" description="Basic and acidic residues" evidence="6">
    <location>
        <begin position="661"/>
        <end position="680"/>
    </location>
</feature>
<dbReference type="Proteomes" id="UP000789570">
    <property type="component" value="Unassembled WGS sequence"/>
</dbReference>
<dbReference type="Gene3D" id="1.10.20.10">
    <property type="entry name" value="Histone, subunit A"/>
    <property type="match status" value="1"/>
</dbReference>
<dbReference type="PROSITE" id="PS50076">
    <property type="entry name" value="DNAJ_2"/>
    <property type="match status" value="1"/>
</dbReference>
<dbReference type="InterPro" id="IPR036869">
    <property type="entry name" value="J_dom_sf"/>
</dbReference>
<dbReference type="CDD" id="cd10747">
    <property type="entry name" value="DnaJ_C"/>
    <property type="match status" value="1"/>
</dbReference>
<evidence type="ECO:0000313" key="11">
    <source>
        <dbReference type="Proteomes" id="UP000789570"/>
    </source>
</evidence>
<keyword evidence="4 5" id="KW-0862">Zinc</keyword>
<dbReference type="PROSITE" id="PS00636">
    <property type="entry name" value="DNAJ_1"/>
    <property type="match status" value="1"/>
</dbReference>
<dbReference type="InterPro" id="IPR018253">
    <property type="entry name" value="DnaJ_domain_CS"/>
</dbReference>
<dbReference type="InterPro" id="IPR001965">
    <property type="entry name" value="Znf_PHD"/>
</dbReference>
<dbReference type="InterPro" id="IPR044713">
    <property type="entry name" value="DNJA1/2-like"/>
</dbReference>
<dbReference type="Gene3D" id="2.10.230.10">
    <property type="entry name" value="Heat shock protein DnaJ, cysteine-rich domain"/>
    <property type="match status" value="1"/>
</dbReference>
<dbReference type="CDD" id="cd10719">
    <property type="entry name" value="DnaJ_zf"/>
    <property type="match status" value="1"/>
</dbReference>
<evidence type="ECO:0000259" key="7">
    <source>
        <dbReference type="PROSITE" id="PS50016"/>
    </source>
</evidence>
<dbReference type="Pfam" id="PF01556">
    <property type="entry name" value="DnaJ_C"/>
    <property type="match status" value="1"/>
</dbReference>
<dbReference type="OrthoDB" id="550424at2759"/>
<reference evidence="10" key="1">
    <citation type="submission" date="2021-06" db="EMBL/GenBank/DDBJ databases">
        <authorList>
            <person name="Kallberg Y."/>
            <person name="Tangrot J."/>
            <person name="Rosling A."/>
        </authorList>
    </citation>
    <scope>NUCLEOTIDE SEQUENCE</scope>
    <source>
        <strain evidence="10">UK204</strain>
    </source>
</reference>
<dbReference type="PROSITE" id="PS51188">
    <property type="entry name" value="ZF_CR"/>
    <property type="match status" value="1"/>
</dbReference>
<dbReference type="Pfam" id="PF00226">
    <property type="entry name" value="DnaJ"/>
    <property type="match status" value="1"/>
</dbReference>
<dbReference type="SUPFAM" id="SSF57938">
    <property type="entry name" value="DnaJ/Hsp40 cysteine-rich domain"/>
    <property type="match status" value="1"/>
</dbReference>
<feature type="domain" description="J" evidence="8">
    <location>
        <begin position="5"/>
        <end position="96"/>
    </location>
</feature>
<feature type="region of interest" description="Disordered" evidence="6">
    <location>
        <begin position="498"/>
        <end position="550"/>
    </location>
</feature>
<feature type="region of interest" description="Disordered" evidence="6">
    <location>
        <begin position="574"/>
        <end position="620"/>
    </location>
</feature>
<evidence type="ECO:0000256" key="2">
    <source>
        <dbReference type="ARBA" id="ARBA00022737"/>
    </source>
</evidence>
<evidence type="ECO:0000256" key="3">
    <source>
        <dbReference type="ARBA" id="ARBA00022771"/>
    </source>
</evidence>
<feature type="domain" description="CR-type" evidence="9">
    <location>
        <begin position="151"/>
        <end position="235"/>
    </location>
</feature>
<dbReference type="GO" id="GO:0006457">
    <property type="term" value="P:protein folding"/>
    <property type="evidence" value="ECO:0007669"/>
    <property type="project" value="InterPro"/>
</dbReference>
<feature type="region of interest" description="Disordered" evidence="6">
    <location>
        <begin position="661"/>
        <end position="698"/>
    </location>
</feature>
<accession>A0A9N9D333</accession>
<keyword evidence="3 5" id="KW-0863">Zinc-finger</keyword>
<feature type="compositionally biased region" description="Polar residues" evidence="6">
    <location>
        <begin position="591"/>
        <end position="610"/>
    </location>
</feature>
<dbReference type="CDD" id="cd06257">
    <property type="entry name" value="DnaJ"/>
    <property type="match status" value="1"/>
</dbReference>
<evidence type="ECO:0000256" key="1">
    <source>
        <dbReference type="ARBA" id="ARBA00022723"/>
    </source>
</evidence>
<feature type="compositionally biased region" description="Basic and acidic residues" evidence="6">
    <location>
        <begin position="512"/>
        <end position="543"/>
    </location>
</feature>
<dbReference type="InterPro" id="IPR036410">
    <property type="entry name" value="HSP_DnaJ_Cys-rich_dom_sf"/>
</dbReference>
<dbReference type="InterPro" id="IPR001623">
    <property type="entry name" value="DnaJ_domain"/>
</dbReference>
<dbReference type="GO" id="GO:0051082">
    <property type="term" value="F:unfolded protein binding"/>
    <property type="evidence" value="ECO:0007669"/>
    <property type="project" value="InterPro"/>
</dbReference>
<dbReference type="GO" id="GO:0046982">
    <property type="term" value="F:protein heterodimerization activity"/>
    <property type="evidence" value="ECO:0007669"/>
    <property type="project" value="InterPro"/>
</dbReference>
<dbReference type="GO" id="GO:0008270">
    <property type="term" value="F:zinc ion binding"/>
    <property type="evidence" value="ECO:0007669"/>
    <property type="project" value="UniProtKB-KW"/>
</dbReference>
<name>A0A9N9D333_9GLOM</name>
<dbReference type="PROSITE" id="PS50016">
    <property type="entry name" value="ZF_PHD_2"/>
    <property type="match status" value="1"/>
</dbReference>
<dbReference type="AlphaFoldDB" id="A0A9N9D333"/>
<dbReference type="PRINTS" id="PR00625">
    <property type="entry name" value="JDOMAIN"/>
</dbReference>
<protein>
    <submittedName>
        <fullName evidence="10">13986_t:CDS:1</fullName>
    </submittedName>
</protein>
<dbReference type="InterPro" id="IPR011011">
    <property type="entry name" value="Znf_FYVE_PHD"/>
</dbReference>
<dbReference type="GO" id="GO:0030544">
    <property type="term" value="F:Hsp70 protein binding"/>
    <property type="evidence" value="ECO:0007669"/>
    <property type="project" value="InterPro"/>
</dbReference>
<dbReference type="Pfam" id="PF00628">
    <property type="entry name" value="PHD"/>
    <property type="match status" value="1"/>
</dbReference>
<dbReference type="SUPFAM" id="SSF57903">
    <property type="entry name" value="FYVE/PHD zinc finger"/>
    <property type="match status" value="1"/>
</dbReference>
<dbReference type="SUPFAM" id="SSF49493">
    <property type="entry name" value="HSP40/DnaJ peptide-binding domain"/>
    <property type="match status" value="2"/>
</dbReference>
<evidence type="ECO:0000256" key="6">
    <source>
        <dbReference type="SAM" id="MobiDB-lite"/>
    </source>
</evidence>
<dbReference type="EMBL" id="CAJVPQ010003311">
    <property type="protein sequence ID" value="CAG8624414.1"/>
    <property type="molecule type" value="Genomic_DNA"/>
</dbReference>
<dbReference type="PROSITE" id="PS01359">
    <property type="entry name" value="ZF_PHD_1"/>
    <property type="match status" value="1"/>
</dbReference>
<dbReference type="InterPro" id="IPR008971">
    <property type="entry name" value="HSP40/DnaJ_pept-bd"/>
</dbReference>
<evidence type="ECO:0000259" key="9">
    <source>
        <dbReference type="PROSITE" id="PS51188"/>
    </source>
</evidence>
<dbReference type="InterPro" id="IPR002939">
    <property type="entry name" value="DnaJ_C"/>
</dbReference>
<keyword evidence="2" id="KW-0677">Repeat</keyword>
<dbReference type="PANTHER" id="PTHR43888">
    <property type="entry name" value="DNAJ-LIKE-2, ISOFORM A-RELATED"/>
    <property type="match status" value="1"/>
</dbReference>
<evidence type="ECO:0000259" key="8">
    <source>
        <dbReference type="PROSITE" id="PS50076"/>
    </source>
</evidence>